<protein>
    <submittedName>
        <fullName evidence="1">Uncharacterized protein</fullName>
    </submittedName>
</protein>
<proteinExistence type="predicted"/>
<comment type="caution">
    <text evidence="1">The sequence shown here is derived from an EMBL/GenBank/DDBJ whole genome shotgun (WGS) entry which is preliminary data.</text>
</comment>
<reference evidence="1 2" key="1">
    <citation type="journal article" date="2022" name="Hortic Res">
        <title>A haplotype resolved chromosomal level avocado genome allows analysis of novel avocado genes.</title>
        <authorList>
            <person name="Nath O."/>
            <person name="Fletcher S.J."/>
            <person name="Hayward A."/>
            <person name="Shaw L.M."/>
            <person name="Masouleh A.K."/>
            <person name="Furtado A."/>
            <person name="Henry R.J."/>
            <person name="Mitter N."/>
        </authorList>
    </citation>
    <scope>NUCLEOTIDE SEQUENCE [LARGE SCALE GENOMIC DNA]</scope>
    <source>
        <strain evidence="2">cv. Hass</strain>
    </source>
</reference>
<accession>A0ACC2KKN2</accession>
<evidence type="ECO:0000313" key="2">
    <source>
        <dbReference type="Proteomes" id="UP001234297"/>
    </source>
</evidence>
<gene>
    <name evidence="1" type="ORF">MRB53_030121</name>
</gene>
<organism evidence="1 2">
    <name type="scientific">Persea americana</name>
    <name type="common">Avocado</name>
    <dbReference type="NCBI Taxonomy" id="3435"/>
    <lineage>
        <taxon>Eukaryota</taxon>
        <taxon>Viridiplantae</taxon>
        <taxon>Streptophyta</taxon>
        <taxon>Embryophyta</taxon>
        <taxon>Tracheophyta</taxon>
        <taxon>Spermatophyta</taxon>
        <taxon>Magnoliopsida</taxon>
        <taxon>Magnoliidae</taxon>
        <taxon>Laurales</taxon>
        <taxon>Lauraceae</taxon>
        <taxon>Persea</taxon>
    </lineage>
</organism>
<sequence>MQETPTMTFEEASFNSSKGFLKALQELKSLRPQLHSAAEYCEKSYLRTEEKQMVLENVKDYAVRALVNTIDHLGTVTSKLNDLFEQQSLDISASEVKISCLSQQLFTCQTYTDEEGLRQQQKMTIIPRFHKHYNLPASVNGQVQGSPQKQLDIKGKQIQVKPRPYPSEIPPPQTLSWHLASEDTSPLNRVTHKFAGMENRRAPRIPSPVIQIKGAEEHVSSRPIMTHPQSFNRSPTSSSVLRTFGFTQKESPEAPKRLSPFRSFGSPDQRAITRPLRRSRSMMSTFFFKRKSAK</sequence>
<keyword evidence="2" id="KW-1185">Reference proteome</keyword>
<dbReference type="EMBL" id="CM056818">
    <property type="protein sequence ID" value="KAJ8621592.1"/>
    <property type="molecule type" value="Genomic_DNA"/>
</dbReference>
<dbReference type="Proteomes" id="UP001234297">
    <property type="component" value="Chromosome 10"/>
</dbReference>
<evidence type="ECO:0000313" key="1">
    <source>
        <dbReference type="EMBL" id="KAJ8621592.1"/>
    </source>
</evidence>
<name>A0ACC2KKN2_PERAE</name>